<name>A0AAD7R3D4_9TELE</name>
<accession>A0AAD7R3D4</accession>
<sequence length="67" mass="7218">MAQCCLRISTNEKHVLIILASNEKGCVCWSSKCSSKYIGDLGIGLELADSQSHQRGNQQQVRPAAAA</sequence>
<evidence type="ECO:0000313" key="1">
    <source>
        <dbReference type="EMBL" id="KAJ8361866.1"/>
    </source>
</evidence>
<keyword evidence="2" id="KW-1185">Reference proteome</keyword>
<dbReference type="EMBL" id="JAINUG010000857">
    <property type="protein sequence ID" value="KAJ8361866.1"/>
    <property type="molecule type" value="Genomic_DNA"/>
</dbReference>
<organism evidence="1 2">
    <name type="scientific">Aldrovandia affinis</name>
    <dbReference type="NCBI Taxonomy" id="143900"/>
    <lineage>
        <taxon>Eukaryota</taxon>
        <taxon>Metazoa</taxon>
        <taxon>Chordata</taxon>
        <taxon>Craniata</taxon>
        <taxon>Vertebrata</taxon>
        <taxon>Euteleostomi</taxon>
        <taxon>Actinopterygii</taxon>
        <taxon>Neopterygii</taxon>
        <taxon>Teleostei</taxon>
        <taxon>Notacanthiformes</taxon>
        <taxon>Halosauridae</taxon>
        <taxon>Aldrovandia</taxon>
    </lineage>
</organism>
<proteinExistence type="predicted"/>
<gene>
    <name evidence="1" type="ORF">AAFF_G00416070</name>
</gene>
<dbReference type="Proteomes" id="UP001221898">
    <property type="component" value="Unassembled WGS sequence"/>
</dbReference>
<evidence type="ECO:0000313" key="2">
    <source>
        <dbReference type="Proteomes" id="UP001221898"/>
    </source>
</evidence>
<reference evidence="1" key="1">
    <citation type="journal article" date="2023" name="Science">
        <title>Genome structures resolve the early diversification of teleost fishes.</title>
        <authorList>
            <person name="Parey E."/>
            <person name="Louis A."/>
            <person name="Montfort J."/>
            <person name="Bouchez O."/>
            <person name="Roques C."/>
            <person name="Iampietro C."/>
            <person name="Lluch J."/>
            <person name="Castinel A."/>
            <person name="Donnadieu C."/>
            <person name="Desvignes T."/>
            <person name="Floi Bucao C."/>
            <person name="Jouanno E."/>
            <person name="Wen M."/>
            <person name="Mejri S."/>
            <person name="Dirks R."/>
            <person name="Jansen H."/>
            <person name="Henkel C."/>
            <person name="Chen W.J."/>
            <person name="Zahm M."/>
            <person name="Cabau C."/>
            <person name="Klopp C."/>
            <person name="Thompson A.W."/>
            <person name="Robinson-Rechavi M."/>
            <person name="Braasch I."/>
            <person name="Lecointre G."/>
            <person name="Bobe J."/>
            <person name="Postlethwait J.H."/>
            <person name="Berthelot C."/>
            <person name="Roest Crollius H."/>
            <person name="Guiguen Y."/>
        </authorList>
    </citation>
    <scope>NUCLEOTIDE SEQUENCE</scope>
    <source>
        <strain evidence="1">NC1722</strain>
    </source>
</reference>
<dbReference type="AlphaFoldDB" id="A0AAD7R3D4"/>
<comment type="caution">
    <text evidence="1">The sequence shown here is derived from an EMBL/GenBank/DDBJ whole genome shotgun (WGS) entry which is preliminary data.</text>
</comment>
<protein>
    <submittedName>
        <fullName evidence="1">Uncharacterized protein</fullName>
    </submittedName>
</protein>